<evidence type="ECO:0000313" key="4">
    <source>
        <dbReference type="Proteomes" id="UP000077271"/>
    </source>
</evidence>
<dbReference type="Proteomes" id="UP000077271">
    <property type="component" value="Unassembled WGS sequence"/>
</dbReference>
<dbReference type="Pfam" id="PF03992">
    <property type="entry name" value="ABM"/>
    <property type="match status" value="1"/>
</dbReference>
<dbReference type="SUPFAM" id="SSF54909">
    <property type="entry name" value="Dimeric alpha+beta barrel"/>
    <property type="match status" value="1"/>
</dbReference>
<name>A0A177L1B7_9BACI</name>
<evidence type="ECO:0000259" key="2">
    <source>
        <dbReference type="PROSITE" id="PS51725"/>
    </source>
</evidence>
<dbReference type="RefSeq" id="WP_018391750.1">
    <property type="nucleotide sequence ID" value="NZ_LQWZ01000002.1"/>
</dbReference>
<comment type="caution">
    <text evidence="3">The sequence shown here is derived from an EMBL/GenBank/DDBJ whole genome shotgun (WGS) entry which is preliminary data.</text>
</comment>
<dbReference type="OrthoDB" id="2352283at2"/>
<dbReference type="AlphaFoldDB" id="A0A177L1B7"/>
<dbReference type="InterPro" id="IPR007138">
    <property type="entry name" value="ABM_dom"/>
</dbReference>
<dbReference type="InterPro" id="IPR050404">
    <property type="entry name" value="Heme-degrading_MO"/>
</dbReference>
<dbReference type="InterPro" id="IPR011008">
    <property type="entry name" value="Dimeric_a/b-barrel"/>
</dbReference>
<dbReference type="PROSITE" id="PS51725">
    <property type="entry name" value="ABM"/>
    <property type="match status" value="1"/>
</dbReference>
<feature type="domain" description="ABM" evidence="2">
    <location>
        <begin position="66"/>
        <end position="154"/>
    </location>
</feature>
<evidence type="ECO:0000256" key="1">
    <source>
        <dbReference type="SAM" id="MobiDB-lite"/>
    </source>
</evidence>
<sequence length="169" mass="19141">MNVYITNGTYDFLKTIQTKHTAEKIVLMEGTDGAALVHESNGKSVFESPRRYEVVDGAGNIEDRGYVVLNNIPVTDEGRPLFEHRFKNRAGAIENEPGFISMRVLRPLDSDTYVVFAQWEDVKAFNNWKTSDAFNHAHKKRGTQDGPDKQPNIFSGPSYLKTYTIPKED</sequence>
<evidence type="ECO:0000313" key="3">
    <source>
        <dbReference type="EMBL" id="OAH59449.1"/>
    </source>
</evidence>
<dbReference type="EMBL" id="LQWZ01000002">
    <property type="protein sequence ID" value="OAH59449.1"/>
    <property type="molecule type" value="Genomic_DNA"/>
</dbReference>
<dbReference type="Gene3D" id="3.30.70.100">
    <property type="match status" value="1"/>
</dbReference>
<protein>
    <submittedName>
        <fullName evidence="3">Signal transduction protein TRAP</fullName>
    </submittedName>
</protein>
<feature type="region of interest" description="Disordered" evidence="1">
    <location>
        <begin position="138"/>
        <end position="158"/>
    </location>
</feature>
<accession>A0A177L1B7</accession>
<organism evidence="3 4">
    <name type="scientific">Domibacillus aminovorans</name>
    <dbReference type="NCBI Taxonomy" id="29332"/>
    <lineage>
        <taxon>Bacteria</taxon>
        <taxon>Bacillati</taxon>
        <taxon>Bacillota</taxon>
        <taxon>Bacilli</taxon>
        <taxon>Bacillales</taxon>
        <taxon>Bacillaceae</taxon>
        <taxon>Domibacillus</taxon>
    </lineage>
</organism>
<proteinExistence type="predicted"/>
<dbReference type="PANTHER" id="PTHR34474">
    <property type="entry name" value="SIGNAL TRANSDUCTION PROTEIN TRAP"/>
    <property type="match status" value="1"/>
</dbReference>
<gene>
    <name evidence="3" type="ORF">AWH48_15040</name>
</gene>
<reference evidence="3 4" key="1">
    <citation type="submission" date="2016-01" db="EMBL/GenBank/DDBJ databases">
        <title>Investigation of taxonomic status of Bacillus aminovorans.</title>
        <authorList>
            <person name="Verma A."/>
            <person name="Pal Y."/>
            <person name="Krishnamurthi S."/>
        </authorList>
    </citation>
    <scope>NUCLEOTIDE SEQUENCE [LARGE SCALE GENOMIC DNA]</scope>
    <source>
        <strain evidence="3 4">DSM 4337</strain>
    </source>
</reference>
<dbReference type="PANTHER" id="PTHR34474:SF2">
    <property type="entry name" value="SIGNAL TRANSDUCTION PROTEIN TRAP"/>
    <property type="match status" value="1"/>
</dbReference>